<dbReference type="EMBL" id="PFAL01000031">
    <property type="protein sequence ID" value="PIR95265.1"/>
    <property type="molecule type" value="Genomic_DNA"/>
</dbReference>
<evidence type="ECO:0000256" key="1">
    <source>
        <dbReference type="SAM" id="Phobius"/>
    </source>
</evidence>
<comment type="caution">
    <text evidence="2">The sequence shown here is derived from an EMBL/GenBank/DDBJ whole genome shotgun (WGS) entry which is preliminary data.</text>
</comment>
<feature type="transmembrane region" description="Helical" evidence="1">
    <location>
        <begin position="104"/>
        <end position="130"/>
    </location>
</feature>
<protein>
    <submittedName>
        <fullName evidence="2">Uncharacterized protein</fullName>
    </submittedName>
</protein>
<dbReference type="AlphaFoldDB" id="A0A2H0V844"/>
<dbReference type="Proteomes" id="UP000229972">
    <property type="component" value="Unassembled WGS sequence"/>
</dbReference>
<name>A0A2H0V844_9BACT</name>
<feature type="transmembrane region" description="Helical" evidence="1">
    <location>
        <begin position="61"/>
        <end position="83"/>
    </location>
</feature>
<accession>A0A2H0V844</accession>
<evidence type="ECO:0000313" key="2">
    <source>
        <dbReference type="EMBL" id="PIR95265.1"/>
    </source>
</evidence>
<proteinExistence type="predicted"/>
<reference evidence="3" key="1">
    <citation type="submission" date="2017-09" db="EMBL/GenBank/DDBJ databases">
        <title>Depth-based differentiation of microbial function through sediment-hosted aquifers and enrichment of novel symbionts in the deep terrestrial subsurface.</title>
        <authorList>
            <person name="Probst A.J."/>
            <person name="Ladd B."/>
            <person name="Jarett J.K."/>
            <person name="Geller-Mcgrath D.E."/>
            <person name="Sieber C.M.K."/>
            <person name="Emerson J.B."/>
            <person name="Anantharaman K."/>
            <person name="Thomas B.C."/>
            <person name="Malmstrom R."/>
            <person name="Stieglmeier M."/>
            <person name="Klingl A."/>
            <person name="Woyke T."/>
            <person name="Ryan C.M."/>
            <person name="Banfield J.F."/>
        </authorList>
    </citation>
    <scope>NUCLEOTIDE SEQUENCE [LARGE SCALE GENOMIC DNA]</scope>
</reference>
<organism evidence="2 3">
    <name type="scientific">Candidatus Falkowbacteria bacterium CG10_big_fil_rev_8_21_14_0_10_37_18</name>
    <dbReference type="NCBI Taxonomy" id="1974562"/>
    <lineage>
        <taxon>Bacteria</taxon>
        <taxon>Candidatus Falkowiibacteriota</taxon>
    </lineage>
</organism>
<keyword evidence="1" id="KW-0812">Transmembrane</keyword>
<gene>
    <name evidence="2" type="ORF">COT93_03365</name>
</gene>
<sequence>MNTRYWKNIISSFLLIFFLFGGAIALAQAEGTYNFQEQSGLSTSGNTAGYDVLQTTSVEDLIGQVIFLGLSFIGIAFFAFMLYGGLTWMTARDNEEKVKKAMDIVIASILGIIVTLAAYGISYFLIQYFASSNAIVS</sequence>
<keyword evidence="1" id="KW-1133">Transmembrane helix</keyword>
<evidence type="ECO:0000313" key="3">
    <source>
        <dbReference type="Proteomes" id="UP000229972"/>
    </source>
</evidence>
<keyword evidence="1" id="KW-0472">Membrane</keyword>